<reference evidence="3" key="1">
    <citation type="journal article" date="2018" name="Environ. Microbiol.">
        <title>Sporulation capability and amylosome conservation among diverse human colonic and rumen isolates of the keystone starch-degrader Ruminococcus bromii.</title>
        <authorList>
            <person name="Mukhopadhya I."/>
            <person name="Morais S."/>
            <person name="Laverde-Gomez J."/>
            <person name="Sheridan P.O."/>
            <person name="Walker A.W."/>
            <person name="Kelly W."/>
            <person name="Klieve A.V."/>
            <person name="Ouwerkerk D."/>
            <person name="Duncan S.H."/>
            <person name="Louis P."/>
            <person name="Koropatkin N."/>
            <person name="Cockburn D."/>
            <person name="Kibler R."/>
            <person name="Cooper P.J."/>
            <person name="Sandoval C."/>
            <person name="Crost E."/>
            <person name="Juge N."/>
            <person name="Bayer E.A."/>
            <person name="Flint H.J."/>
        </authorList>
    </citation>
    <scope>NUCLEOTIDE SEQUENCE [LARGE SCALE GENOMIC DNA]</scope>
    <source>
        <strain evidence="3">ATCC 27255</strain>
    </source>
</reference>
<dbReference type="InterPro" id="IPR046502">
    <property type="entry name" value="DUF6680"/>
</dbReference>
<protein>
    <recommendedName>
        <fullName evidence="2">DUF6680 domain-containing protein</fullName>
    </recommendedName>
</protein>
<feature type="transmembrane region" description="Helical" evidence="1">
    <location>
        <begin position="6"/>
        <end position="26"/>
    </location>
</feature>
<dbReference type="Pfam" id="PF20385">
    <property type="entry name" value="DUF6680"/>
    <property type="match status" value="1"/>
</dbReference>
<evidence type="ECO:0000313" key="4">
    <source>
        <dbReference type="Proteomes" id="UP000233425"/>
    </source>
</evidence>
<evidence type="ECO:0000259" key="2">
    <source>
        <dbReference type="Pfam" id="PF20385"/>
    </source>
</evidence>
<gene>
    <name evidence="3" type="ORF">RBATCC27255_01230</name>
</gene>
<organism evidence="3 4">
    <name type="scientific">Ruminococcus bromii</name>
    <dbReference type="NCBI Taxonomy" id="40518"/>
    <lineage>
        <taxon>Bacteria</taxon>
        <taxon>Bacillati</taxon>
        <taxon>Bacillota</taxon>
        <taxon>Clostridia</taxon>
        <taxon>Eubacteriales</taxon>
        <taxon>Oscillospiraceae</taxon>
        <taxon>Ruminococcus</taxon>
    </lineage>
</organism>
<dbReference type="Proteomes" id="UP000233425">
    <property type="component" value="Unassembled WGS sequence"/>
</dbReference>
<keyword evidence="4" id="KW-1185">Reference proteome</keyword>
<feature type="domain" description="DUF6680" evidence="2">
    <location>
        <begin position="1"/>
        <end position="152"/>
    </location>
</feature>
<keyword evidence="1" id="KW-0812">Transmembrane</keyword>
<name>A0A2N0UND4_9FIRM</name>
<proteinExistence type="predicted"/>
<dbReference type="AlphaFoldDB" id="A0A2N0UND4"/>
<dbReference type="RefSeq" id="WP_101029227.1">
    <property type="nucleotide sequence ID" value="NZ_CABMMZ010000062.1"/>
</dbReference>
<accession>A0A2N0UND4</accession>
<evidence type="ECO:0000313" key="3">
    <source>
        <dbReference type="EMBL" id="PKD28474.1"/>
    </source>
</evidence>
<keyword evidence="1" id="KW-1133">Transmembrane helix</keyword>
<sequence length="165" mass="19055">MECKDILNLIAIVVIPIAAVLIGQHLQNRAEIRKDKMHIFKVLMTSRIYGWTVDSVHALNLIDVVFAKDKAVRAAWKELYEAYSSTEQSDLMANKRKNLMYKLLEEIANNIGYKKEITWETIQNPYIPQGMVEKWQEQAASQQAYNTLLNSMANIIPKEQKNTEE</sequence>
<comment type="caution">
    <text evidence="3">The sequence shown here is derived from an EMBL/GenBank/DDBJ whole genome shotgun (WGS) entry which is preliminary data.</text>
</comment>
<keyword evidence="1" id="KW-0472">Membrane</keyword>
<evidence type="ECO:0000256" key="1">
    <source>
        <dbReference type="SAM" id="Phobius"/>
    </source>
</evidence>
<dbReference type="EMBL" id="NNSR01000062">
    <property type="protein sequence ID" value="PKD28474.1"/>
    <property type="molecule type" value="Genomic_DNA"/>
</dbReference>